<protein>
    <submittedName>
        <fullName evidence="1">DUF1684 domain-containing protein</fullName>
    </submittedName>
</protein>
<dbReference type="PANTHER" id="PTHR41913:SF1">
    <property type="entry name" value="DUF1684 DOMAIN-CONTAINING PROTEIN"/>
    <property type="match status" value="1"/>
</dbReference>
<organism evidence="1 2">
    <name type="scientific">Microvirga tunisiensis</name>
    <dbReference type="NCBI Taxonomy" id="2108360"/>
    <lineage>
        <taxon>Bacteria</taxon>
        <taxon>Pseudomonadati</taxon>
        <taxon>Pseudomonadota</taxon>
        <taxon>Alphaproteobacteria</taxon>
        <taxon>Hyphomicrobiales</taxon>
        <taxon>Methylobacteriaceae</taxon>
        <taxon>Microvirga</taxon>
    </lineage>
</organism>
<comment type="caution">
    <text evidence="1">The sequence shown here is derived from an EMBL/GenBank/DDBJ whole genome shotgun (WGS) entry which is preliminary data.</text>
</comment>
<reference evidence="1 2" key="1">
    <citation type="journal article" date="2019" name="Syst. Appl. Microbiol.">
        <title>Microvirga tunisiensis sp. nov., a root nodule symbiotic bacterium isolated from Lupinus micranthus and L. luteus grown in Northern Tunisia.</title>
        <authorList>
            <person name="Msaddak A."/>
            <person name="Rejili M."/>
            <person name="Duran D."/>
            <person name="Mars M."/>
            <person name="Palacios J.M."/>
            <person name="Ruiz-Argueso T."/>
            <person name="Rey L."/>
            <person name="Imperial J."/>
        </authorList>
    </citation>
    <scope>NUCLEOTIDE SEQUENCE [LARGE SCALE GENOMIC DNA]</scope>
    <source>
        <strain evidence="1 2">Lmie10</strain>
    </source>
</reference>
<dbReference type="InterPro" id="IPR012467">
    <property type="entry name" value="DUF1684"/>
</dbReference>
<dbReference type="RefSeq" id="WP_152712733.1">
    <property type="nucleotide sequence ID" value="NZ_VOSJ01000053.1"/>
</dbReference>
<dbReference type="AlphaFoldDB" id="A0A5N7MRE9"/>
<accession>A0A5N7MRE9</accession>
<name>A0A5N7MRE9_9HYPH</name>
<dbReference type="Pfam" id="PF07920">
    <property type="entry name" value="DUF1684"/>
    <property type="match status" value="1"/>
</dbReference>
<evidence type="ECO:0000313" key="2">
    <source>
        <dbReference type="Proteomes" id="UP000403266"/>
    </source>
</evidence>
<keyword evidence="2" id="KW-1185">Reference proteome</keyword>
<dbReference type="Proteomes" id="UP000403266">
    <property type="component" value="Unassembled WGS sequence"/>
</dbReference>
<gene>
    <name evidence="1" type="ORF">FS320_15410</name>
</gene>
<sequence>MSSSSDTSPERLHAPLREFELCGWRRTIAELYALVRGAEPLTGWQQWRSIRDELFRHHSQSPILPEQRAKFTGLACFPYDPSLRFLVELGEPQSRATITMEVGSDGEVRLHPFARTRGLAPYLGNELTLYWIGGYGGGVFLPFRDASSGHETFGGGRYLLDTIKGADFGHAPDGRLILDFNFAYNPSCAYADRWICPLAPAENRLPNPVRAGERLPG</sequence>
<dbReference type="PANTHER" id="PTHR41913">
    <property type="entry name" value="DUF1684 DOMAIN-CONTAINING PROTEIN"/>
    <property type="match status" value="1"/>
</dbReference>
<dbReference type="OrthoDB" id="5493262at2"/>
<evidence type="ECO:0000313" key="1">
    <source>
        <dbReference type="EMBL" id="MPR26566.1"/>
    </source>
</evidence>
<dbReference type="Gene3D" id="6.10.250.1680">
    <property type="match status" value="1"/>
</dbReference>
<proteinExistence type="predicted"/>
<dbReference type="EMBL" id="VOSK01000053">
    <property type="protein sequence ID" value="MPR26566.1"/>
    <property type="molecule type" value="Genomic_DNA"/>
</dbReference>